<name>A0A1L7CVX4_9CORY</name>
<dbReference type="STRING" id="1437874.CSPHI_01395"/>
<dbReference type="RefSeq" id="WP_075691158.1">
    <property type="nucleotide sequence ID" value="NZ_CP009248.1"/>
</dbReference>
<keyword evidence="4" id="KW-1185">Reference proteome</keyword>
<dbReference type="AlphaFoldDB" id="A0A1L7CVX4"/>
<protein>
    <submittedName>
        <fullName evidence="3">Uncharacterized protein</fullName>
    </submittedName>
</protein>
<sequence length="940" mass="96290">MADTVILLGAGPGPEAIRGNLVDLAALGLVHRVLWAPATPAAARAGRLTEITAGHPVTRDLGVADALRGAAGRVLLIALDEPDAAGSTLDAAATAAWTDAVDRVGPAAAHRVHLVLPRLPLPAAAPAAMPGWTMLALSPEDSDAPGDAVLEQHRADGPAALARYAAPAVAGLAGLWADAAGVPLLDGPDGPVGGGGPGRLRLVRVHHRRIDVADLEDRLRRRALDVRAATPQPRLPGGARVVAGGDDGDLVARAAGAFADRARARLVPAPAPPPPAPPARIGAVRALRRFLAFFARCVLGTPRTWYAAQVHVVQSTLARAVQAALYGADSDVEVVCGDHSGIRRREGIAELTGASAALRERLDRDPAAPVGPPPALATLWRGWTGVALGLVDGADRAEAPAARDHYGNPMVLSRPALAVPDVADSFDGAHPTLTALLGDSLGGTRIAPFDPYGARAYGEALDLAVRQTTDRSVARLREDFRTWRAARSASFAWRTGEAIAGFVEESRDRAAAAGERLHRIRAERAGLGEPDPAAGDRLVRTLRRLTLGWALLQAALIYLIVCGIAPGARLADWGPALSWGRGLLAIAVTTLAALGAGFAVFARAQRGVLERAAAARRIAAEEEAAVRDLVSAVAHVERAGLAYGQHQAWSAILGRALAAPFGADPARVRGTRIPEAGMPRAAVIAEAVAEEAELGRAVSALRDRLFPPAWADAAVDRLLTAAREAAERSGDRVPEPGQLYGQAGAGSASPLDRLARGAVAADLPRGGAAEAAWAPAIAALADSAAAGPLLARLRSWEDGEERIRGSADLLAGLDGGAAGAAPRFTPAALAAQGVNRGGTEVDPAVGGVFRGPGEGAAGTLGRTLTLVHYGRVADAAWLAEAAAAEPADPAAAESARAVLERPWPPEPPGSAAPGAPPGGGRHRRPGGSGPALPEFGEDLM</sequence>
<evidence type="ECO:0000313" key="4">
    <source>
        <dbReference type="Proteomes" id="UP000185469"/>
    </source>
</evidence>
<feature type="compositionally biased region" description="Pro residues" evidence="1">
    <location>
        <begin position="902"/>
        <end position="916"/>
    </location>
</feature>
<evidence type="ECO:0000256" key="2">
    <source>
        <dbReference type="SAM" id="Phobius"/>
    </source>
</evidence>
<feature type="region of interest" description="Disordered" evidence="1">
    <location>
        <begin position="889"/>
        <end position="940"/>
    </location>
</feature>
<dbReference type="Proteomes" id="UP000185469">
    <property type="component" value="Chromosome"/>
</dbReference>
<organism evidence="3 4">
    <name type="scientific">Corynebacterium sphenisci DSM 44792</name>
    <dbReference type="NCBI Taxonomy" id="1437874"/>
    <lineage>
        <taxon>Bacteria</taxon>
        <taxon>Bacillati</taxon>
        <taxon>Actinomycetota</taxon>
        <taxon>Actinomycetes</taxon>
        <taxon>Mycobacteriales</taxon>
        <taxon>Corynebacteriaceae</taxon>
        <taxon>Corynebacterium</taxon>
    </lineage>
</organism>
<keyword evidence="2" id="KW-1133">Transmembrane helix</keyword>
<feature type="transmembrane region" description="Helical" evidence="2">
    <location>
        <begin position="547"/>
        <end position="567"/>
    </location>
</feature>
<evidence type="ECO:0000313" key="3">
    <source>
        <dbReference type="EMBL" id="APT89960.1"/>
    </source>
</evidence>
<dbReference type="OrthoDB" id="4427856at2"/>
<evidence type="ECO:0000256" key="1">
    <source>
        <dbReference type="SAM" id="MobiDB-lite"/>
    </source>
</evidence>
<dbReference type="EMBL" id="CP009248">
    <property type="protein sequence ID" value="APT89960.1"/>
    <property type="molecule type" value="Genomic_DNA"/>
</dbReference>
<accession>A0A1L7CVX4</accession>
<keyword evidence="2" id="KW-0472">Membrane</keyword>
<reference evidence="3 4" key="1">
    <citation type="submission" date="2014-08" db="EMBL/GenBank/DDBJ databases">
        <title>Complete genome sequence of Corynebacterium sphenisci CECT 5990(T) (=DSM 44792(T)), isolated from healthy wild penguins.</title>
        <authorList>
            <person name="Ruckert C."/>
            <person name="Albersmeier A."/>
            <person name="Winkler A."/>
            <person name="Kalinowski J."/>
        </authorList>
    </citation>
    <scope>NUCLEOTIDE SEQUENCE [LARGE SCALE GENOMIC DNA]</scope>
    <source>
        <strain evidence="3 4">DSM 44792</strain>
    </source>
</reference>
<keyword evidence="2" id="KW-0812">Transmembrane</keyword>
<dbReference type="KEGG" id="csph:CSPHI_01395"/>
<gene>
    <name evidence="3" type="ORF">CSPHI_01395</name>
</gene>
<feature type="transmembrane region" description="Helical" evidence="2">
    <location>
        <begin position="579"/>
        <end position="601"/>
    </location>
</feature>
<feature type="region of interest" description="Disordered" evidence="1">
    <location>
        <begin position="726"/>
        <end position="748"/>
    </location>
</feature>
<proteinExistence type="predicted"/>